<reference evidence="6" key="1">
    <citation type="submission" date="2023-11" db="EMBL/GenBank/DDBJ databases">
        <title>Genome assemblies of two species of porcelain crab, Petrolisthes cinctipes and Petrolisthes manimaculis (Anomura: Porcellanidae).</title>
        <authorList>
            <person name="Angst P."/>
        </authorList>
    </citation>
    <scope>NUCLEOTIDE SEQUENCE</scope>
    <source>
        <strain evidence="6">PB745_02</strain>
        <tissue evidence="6">Gill</tissue>
    </source>
</reference>
<keyword evidence="1 3" id="KW-0238">DNA-binding</keyword>
<sequence>MKSYVELIGEALQSSPSGALTLAGITRYLRRHYAFFRGNYQGWRNSIRHNLSLNQCFRKILRDPRRPYGKDNLWTVDLRFFPTPRPPRHHHSTTTTTTPRPPRHHHSTTTTTTTPRPPHFHHSTTTTPRPSRPRLHNSTTTTTTPRPPHFHHSTTTTTSRPRFDQSTTATTTPRPPRLYQSTTTTPQPHHSTTTTPVNTPYTPVILGPFPQQTYANLPVTPASPSTLFNTSSVTVVSEPHTTQPEEHYFSLMTNTPSTSVVTSSTTSILGASTSGQKEHLGNSEKKGVDSNIVKSRRVCPAGHTVNVNTAASVHQKATNIPTSASDLSCVYRENVARVESTTGNNHSASNLPNTYREKLVTFSYKVDECRDEMLKQTNSHHSLIRSPSSCPLTKRNTSLLKFGVENILKG</sequence>
<dbReference type="InterPro" id="IPR036390">
    <property type="entry name" value="WH_DNA-bd_sf"/>
</dbReference>
<dbReference type="InterPro" id="IPR030456">
    <property type="entry name" value="TF_fork_head_CS_2"/>
</dbReference>
<dbReference type="PROSITE" id="PS00658">
    <property type="entry name" value="FORK_HEAD_2"/>
    <property type="match status" value="1"/>
</dbReference>
<feature type="domain" description="Fork-head" evidence="5">
    <location>
        <begin position="1"/>
        <end position="77"/>
    </location>
</feature>
<organism evidence="6 7">
    <name type="scientific">Petrolisthes manimaculis</name>
    <dbReference type="NCBI Taxonomy" id="1843537"/>
    <lineage>
        <taxon>Eukaryota</taxon>
        <taxon>Metazoa</taxon>
        <taxon>Ecdysozoa</taxon>
        <taxon>Arthropoda</taxon>
        <taxon>Crustacea</taxon>
        <taxon>Multicrustacea</taxon>
        <taxon>Malacostraca</taxon>
        <taxon>Eumalacostraca</taxon>
        <taxon>Eucarida</taxon>
        <taxon>Decapoda</taxon>
        <taxon>Pleocyemata</taxon>
        <taxon>Anomura</taxon>
        <taxon>Galatheoidea</taxon>
        <taxon>Porcellanidae</taxon>
        <taxon>Petrolisthes</taxon>
    </lineage>
</organism>
<name>A0AAE1PRE7_9EUCA</name>
<dbReference type="InterPro" id="IPR050211">
    <property type="entry name" value="FOX_domain-containing"/>
</dbReference>
<dbReference type="GO" id="GO:0005634">
    <property type="term" value="C:nucleus"/>
    <property type="evidence" value="ECO:0007669"/>
    <property type="project" value="UniProtKB-SubCell"/>
</dbReference>
<accession>A0AAE1PRE7</accession>
<evidence type="ECO:0000313" key="6">
    <source>
        <dbReference type="EMBL" id="KAK4313500.1"/>
    </source>
</evidence>
<comment type="subcellular location">
    <subcellularLocation>
        <location evidence="3">Nucleus</location>
    </subcellularLocation>
</comment>
<dbReference type="PRINTS" id="PR00053">
    <property type="entry name" value="FORKHEAD"/>
</dbReference>
<dbReference type="EMBL" id="JAWZYT010001299">
    <property type="protein sequence ID" value="KAK4313500.1"/>
    <property type="molecule type" value="Genomic_DNA"/>
</dbReference>
<feature type="compositionally biased region" description="Low complexity" evidence="4">
    <location>
        <begin position="180"/>
        <end position="200"/>
    </location>
</feature>
<dbReference type="GO" id="GO:0009653">
    <property type="term" value="P:anatomical structure morphogenesis"/>
    <property type="evidence" value="ECO:0007669"/>
    <property type="project" value="TreeGrafter"/>
</dbReference>
<dbReference type="InterPro" id="IPR036388">
    <property type="entry name" value="WH-like_DNA-bd_sf"/>
</dbReference>
<evidence type="ECO:0000256" key="2">
    <source>
        <dbReference type="ARBA" id="ARBA00023242"/>
    </source>
</evidence>
<dbReference type="GO" id="GO:0000978">
    <property type="term" value="F:RNA polymerase II cis-regulatory region sequence-specific DNA binding"/>
    <property type="evidence" value="ECO:0007669"/>
    <property type="project" value="TreeGrafter"/>
</dbReference>
<protein>
    <recommendedName>
        <fullName evidence="5">Fork-head domain-containing protein</fullName>
    </recommendedName>
</protein>
<dbReference type="SUPFAM" id="SSF46785">
    <property type="entry name" value="Winged helix' DNA-binding domain"/>
    <property type="match status" value="1"/>
</dbReference>
<dbReference type="SMART" id="SM00339">
    <property type="entry name" value="FH"/>
    <property type="match status" value="1"/>
</dbReference>
<dbReference type="PANTHER" id="PTHR11829:SF343">
    <property type="entry name" value="FORK-HEAD DOMAIN-CONTAINING PROTEIN"/>
    <property type="match status" value="1"/>
</dbReference>
<comment type="caution">
    <text evidence="6">The sequence shown here is derived from an EMBL/GenBank/DDBJ whole genome shotgun (WGS) entry which is preliminary data.</text>
</comment>
<keyword evidence="7" id="KW-1185">Reference proteome</keyword>
<dbReference type="Proteomes" id="UP001292094">
    <property type="component" value="Unassembled WGS sequence"/>
</dbReference>
<evidence type="ECO:0000313" key="7">
    <source>
        <dbReference type="Proteomes" id="UP001292094"/>
    </source>
</evidence>
<dbReference type="PANTHER" id="PTHR11829">
    <property type="entry name" value="FORKHEAD BOX PROTEIN"/>
    <property type="match status" value="1"/>
</dbReference>
<evidence type="ECO:0000256" key="3">
    <source>
        <dbReference type="PROSITE-ProRule" id="PRU00089"/>
    </source>
</evidence>
<dbReference type="Gene3D" id="1.10.10.10">
    <property type="entry name" value="Winged helix-like DNA-binding domain superfamily/Winged helix DNA-binding domain"/>
    <property type="match status" value="1"/>
</dbReference>
<evidence type="ECO:0000256" key="1">
    <source>
        <dbReference type="ARBA" id="ARBA00023125"/>
    </source>
</evidence>
<dbReference type="InterPro" id="IPR001766">
    <property type="entry name" value="Fork_head_dom"/>
</dbReference>
<dbReference type="PROSITE" id="PS50039">
    <property type="entry name" value="FORK_HEAD_3"/>
    <property type="match status" value="1"/>
</dbReference>
<dbReference type="Pfam" id="PF00250">
    <property type="entry name" value="Forkhead"/>
    <property type="match status" value="1"/>
</dbReference>
<proteinExistence type="predicted"/>
<evidence type="ECO:0000256" key="4">
    <source>
        <dbReference type="SAM" id="MobiDB-lite"/>
    </source>
</evidence>
<keyword evidence="2 3" id="KW-0539">Nucleus</keyword>
<feature type="region of interest" description="Disordered" evidence="4">
    <location>
        <begin position="82"/>
        <end position="200"/>
    </location>
</feature>
<dbReference type="GO" id="GO:0000981">
    <property type="term" value="F:DNA-binding transcription factor activity, RNA polymerase II-specific"/>
    <property type="evidence" value="ECO:0007669"/>
    <property type="project" value="TreeGrafter"/>
</dbReference>
<evidence type="ECO:0000259" key="5">
    <source>
        <dbReference type="PROSITE" id="PS50039"/>
    </source>
</evidence>
<feature type="DNA-binding region" description="Fork-head" evidence="3">
    <location>
        <begin position="1"/>
        <end position="77"/>
    </location>
</feature>
<gene>
    <name evidence="6" type="ORF">Pmani_015162</name>
</gene>
<dbReference type="AlphaFoldDB" id="A0AAE1PRE7"/>
<dbReference type="GO" id="GO:0030154">
    <property type="term" value="P:cell differentiation"/>
    <property type="evidence" value="ECO:0007669"/>
    <property type="project" value="TreeGrafter"/>
</dbReference>